<keyword evidence="7" id="KW-0067">ATP-binding</keyword>
<organism evidence="18 19">
    <name type="scientific">Sphingobacterium olei</name>
    <dbReference type="NCBI Taxonomy" id="2571155"/>
    <lineage>
        <taxon>Bacteria</taxon>
        <taxon>Pseudomonadati</taxon>
        <taxon>Bacteroidota</taxon>
        <taxon>Sphingobacteriia</taxon>
        <taxon>Sphingobacteriales</taxon>
        <taxon>Sphingobacteriaceae</taxon>
        <taxon>Sphingobacterium</taxon>
    </lineage>
</organism>
<dbReference type="EC" id="2.7.13.3" evidence="2"/>
<keyword evidence="9" id="KW-0805">Transcription regulation</keyword>
<keyword evidence="6" id="KW-0418">Kinase</keyword>
<keyword evidence="3 12" id="KW-0597">Phosphoprotein</keyword>
<accession>A0A4U0P6P7</accession>
<keyword evidence="19" id="KW-1185">Reference proteome</keyword>
<evidence type="ECO:0000313" key="18">
    <source>
        <dbReference type="EMBL" id="TJZ63019.1"/>
    </source>
</evidence>
<gene>
    <name evidence="18" type="ORF">FAZ15_01605</name>
</gene>
<dbReference type="InterPro" id="IPR028082">
    <property type="entry name" value="Peripla_BP_I"/>
</dbReference>
<name>A0A4U0P6P7_9SPHI</name>
<evidence type="ECO:0000256" key="5">
    <source>
        <dbReference type="ARBA" id="ARBA00022741"/>
    </source>
</evidence>
<dbReference type="PANTHER" id="PTHR43547:SF2">
    <property type="entry name" value="HYBRID SIGNAL TRANSDUCTION HISTIDINE KINASE C"/>
    <property type="match status" value="1"/>
</dbReference>
<dbReference type="Pfam" id="PF02518">
    <property type="entry name" value="HATPase_c"/>
    <property type="match status" value="1"/>
</dbReference>
<dbReference type="InterPro" id="IPR018062">
    <property type="entry name" value="HTH_AraC-typ_CS"/>
</dbReference>
<evidence type="ECO:0000256" key="4">
    <source>
        <dbReference type="ARBA" id="ARBA00022679"/>
    </source>
</evidence>
<dbReference type="GO" id="GO:0000155">
    <property type="term" value="F:phosphorelay sensor kinase activity"/>
    <property type="evidence" value="ECO:0007669"/>
    <property type="project" value="InterPro"/>
</dbReference>
<dbReference type="Gene3D" id="1.10.10.60">
    <property type="entry name" value="Homeodomain-like"/>
    <property type="match status" value="1"/>
</dbReference>
<dbReference type="RefSeq" id="WP_136899464.1">
    <property type="nucleotide sequence ID" value="NZ_SUME01000001.1"/>
</dbReference>
<keyword evidence="14" id="KW-1133">Transmembrane helix</keyword>
<dbReference type="SUPFAM" id="SSF55874">
    <property type="entry name" value="ATPase domain of HSP90 chaperone/DNA topoisomerase II/histidine kinase"/>
    <property type="match status" value="1"/>
</dbReference>
<comment type="catalytic activity">
    <reaction evidence="1">
        <text>ATP + protein L-histidine = ADP + protein N-phospho-L-histidine.</text>
        <dbReference type="EC" id="2.7.13.3"/>
    </reaction>
</comment>
<keyword evidence="14" id="KW-0812">Transmembrane</keyword>
<protein>
    <recommendedName>
        <fullName evidence="2">histidine kinase</fullName>
        <ecNumber evidence="2">2.7.13.3</ecNumber>
    </recommendedName>
</protein>
<dbReference type="AlphaFoldDB" id="A0A4U0P6P7"/>
<dbReference type="InterPro" id="IPR025997">
    <property type="entry name" value="SBP_2_dom"/>
</dbReference>
<dbReference type="Gene3D" id="1.10.287.130">
    <property type="match status" value="1"/>
</dbReference>
<dbReference type="Gene3D" id="3.30.565.10">
    <property type="entry name" value="Histidine kinase-like ATPase, C-terminal domain"/>
    <property type="match status" value="1"/>
</dbReference>
<evidence type="ECO:0000256" key="8">
    <source>
        <dbReference type="ARBA" id="ARBA00023012"/>
    </source>
</evidence>
<feature type="domain" description="Response regulatory" evidence="17">
    <location>
        <begin position="666"/>
        <end position="781"/>
    </location>
</feature>
<evidence type="ECO:0000256" key="1">
    <source>
        <dbReference type="ARBA" id="ARBA00000085"/>
    </source>
</evidence>
<dbReference type="InterPro" id="IPR018060">
    <property type="entry name" value="HTH_AraC"/>
</dbReference>
<dbReference type="InterPro" id="IPR036097">
    <property type="entry name" value="HisK_dim/P_sf"/>
</dbReference>
<evidence type="ECO:0000256" key="7">
    <source>
        <dbReference type="ARBA" id="ARBA00022840"/>
    </source>
</evidence>
<dbReference type="GO" id="GO:0003700">
    <property type="term" value="F:DNA-binding transcription factor activity"/>
    <property type="evidence" value="ECO:0007669"/>
    <property type="project" value="InterPro"/>
</dbReference>
<evidence type="ECO:0000259" key="16">
    <source>
        <dbReference type="PROSITE" id="PS50109"/>
    </source>
</evidence>
<dbReference type="Pfam" id="PF13407">
    <property type="entry name" value="Peripla_BP_4"/>
    <property type="match status" value="1"/>
</dbReference>
<proteinExistence type="predicted"/>
<dbReference type="PRINTS" id="PR00344">
    <property type="entry name" value="BCTRLSENSOR"/>
</dbReference>
<evidence type="ECO:0000259" key="17">
    <source>
        <dbReference type="PROSITE" id="PS50110"/>
    </source>
</evidence>
<feature type="transmembrane region" description="Helical" evidence="14">
    <location>
        <begin position="340"/>
        <end position="361"/>
    </location>
</feature>
<evidence type="ECO:0000256" key="2">
    <source>
        <dbReference type="ARBA" id="ARBA00012438"/>
    </source>
</evidence>
<dbReference type="GO" id="GO:0005524">
    <property type="term" value="F:ATP binding"/>
    <property type="evidence" value="ECO:0007669"/>
    <property type="project" value="UniProtKB-KW"/>
</dbReference>
<sequence>MFKFHVILNLIVFLFIASCSPRQEKTKFVIAFSQCVGDDAWRKTMLDEMKRELSFYPDIAFIYRDAEGDNELQKRQIRELLNEDIDLLIVSPNEAEPLTPIVDSVFQKNIPVVVTDRKTSSGLYNAYVGADNIAIGRLAGQYIAQETQNRGRIGIMTGLKGSSASMEREKGLRDFLTQVPLLNISARLQGDWEKQTAYLQAKQHIDALRDNDIILAFNDQMALGVRQALDESGPHDIKIIGVDALPGPDNGLEEITKGTLFASMLYPTGGTEAIRTAIAILEKKPYKRENILGTLVINKENAGLMALQSNKIQEQQEDIDKRQQLIIEQNEIYQSQKTTLNIVVASLVLAVVFGGISIVVIKSNWEKNKHLEAQNKEILSQQQRIVEMNQRIQEASEAKSSFFTNVSHEFKTPLTLILAPMEELEQEKSLSPEAKEQLTRIKRNAKKLQHLVTDLIDIHRIDKASIKLQASPVQIDHFIQQVLANFKPLSQQKRISLSYSSKTPIKEIWVDEYLMEQVLSNLLSNAFKFTATGGKISILVEENTFGDHLYIRVVDNGVGIPSSAVDHVFDAFYQGAASPQGSGIGLAYVKEIVSLHHGQVTVSSKQDVGSSFTLRLPTGRLHLSDAEIKHQQQPAATFYPDLENVWNATEDLADEAASFHSSKSANILVIDDHADIRHFLKAVLEKEYNVIFAKNYSDAHTTIEKSYPDLIISDIMLPDGSGLELLKYVKNNPNTAQVPVLLLSALDTDEAKVEGMRLMADAYLTKPFSVAHLKAVITNLILSRKQLKERYTSIIKPLDTIEETGYTEQDKRFLHHLAMIVESRLGDQRLNVEEIASELHISRVQLYRKTKSLLNCSVNDYLLQRRLKKSKHLILEGLTINEIAEKIGFSSPTYFAAAFKKQFGITPTAFKKDVLKR</sequence>
<evidence type="ECO:0000256" key="13">
    <source>
        <dbReference type="SAM" id="Coils"/>
    </source>
</evidence>
<dbReference type="PROSITE" id="PS50110">
    <property type="entry name" value="RESPONSE_REGULATORY"/>
    <property type="match status" value="1"/>
</dbReference>
<reference evidence="18 19" key="1">
    <citation type="submission" date="2019-04" db="EMBL/GenBank/DDBJ databases">
        <title>Sphingobacterium olei sp. nov., isolated from oil-contaminated soil.</title>
        <authorList>
            <person name="Liu B."/>
        </authorList>
    </citation>
    <scope>NUCLEOTIDE SEQUENCE [LARGE SCALE GENOMIC DNA]</scope>
    <source>
        <strain evidence="18 19">HAL-9</strain>
    </source>
</reference>
<dbReference type="InterPro" id="IPR001789">
    <property type="entry name" value="Sig_transdc_resp-reg_receiver"/>
</dbReference>
<dbReference type="OrthoDB" id="9809670at2"/>
<dbReference type="SUPFAM" id="SSF53822">
    <property type="entry name" value="Periplasmic binding protein-like I"/>
    <property type="match status" value="1"/>
</dbReference>
<keyword evidence="4" id="KW-0808">Transferase</keyword>
<dbReference type="InterPro" id="IPR011006">
    <property type="entry name" value="CheY-like_superfamily"/>
</dbReference>
<keyword evidence="8" id="KW-0902">Two-component regulatory system</keyword>
<dbReference type="SMART" id="SM00387">
    <property type="entry name" value="HATPase_c"/>
    <property type="match status" value="1"/>
</dbReference>
<dbReference type="InterPro" id="IPR009057">
    <property type="entry name" value="Homeodomain-like_sf"/>
</dbReference>
<dbReference type="InterPro" id="IPR005467">
    <property type="entry name" value="His_kinase_dom"/>
</dbReference>
<dbReference type="Gene3D" id="3.40.50.2300">
    <property type="match status" value="3"/>
</dbReference>
<keyword evidence="13" id="KW-0175">Coiled coil</keyword>
<feature type="domain" description="HTH araC/xylS-type" evidence="15">
    <location>
        <begin position="815"/>
        <end position="913"/>
    </location>
</feature>
<dbReference type="Pfam" id="PF00072">
    <property type="entry name" value="Response_reg"/>
    <property type="match status" value="1"/>
</dbReference>
<evidence type="ECO:0000256" key="3">
    <source>
        <dbReference type="ARBA" id="ARBA00022553"/>
    </source>
</evidence>
<dbReference type="PROSITE" id="PS50109">
    <property type="entry name" value="HIS_KIN"/>
    <property type="match status" value="1"/>
</dbReference>
<evidence type="ECO:0000259" key="15">
    <source>
        <dbReference type="PROSITE" id="PS01124"/>
    </source>
</evidence>
<dbReference type="SMART" id="SM00342">
    <property type="entry name" value="HTH_ARAC"/>
    <property type="match status" value="1"/>
</dbReference>
<dbReference type="EMBL" id="SUME01000001">
    <property type="protein sequence ID" value="TJZ63019.1"/>
    <property type="molecule type" value="Genomic_DNA"/>
</dbReference>
<dbReference type="Proteomes" id="UP000306808">
    <property type="component" value="Unassembled WGS sequence"/>
</dbReference>
<evidence type="ECO:0000256" key="14">
    <source>
        <dbReference type="SAM" id="Phobius"/>
    </source>
</evidence>
<dbReference type="CDD" id="cd00082">
    <property type="entry name" value="HisKA"/>
    <property type="match status" value="1"/>
</dbReference>
<dbReference type="PROSITE" id="PS01124">
    <property type="entry name" value="HTH_ARAC_FAMILY_2"/>
    <property type="match status" value="1"/>
</dbReference>
<dbReference type="SMART" id="SM00388">
    <property type="entry name" value="HisKA"/>
    <property type="match status" value="1"/>
</dbReference>
<dbReference type="CDD" id="cd00075">
    <property type="entry name" value="HATPase"/>
    <property type="match status" value="1"/>
</dbReference>
<dbReference type="Pfam" id="PF12833">
    <property type="entry name" value="HTH_18"/>
    <property type="match status" value="1"/>
</dbReference>
<feature type="coiled-coil region" evidence="13">
    <location>
        <begin position="371"/>
        <end position="398"/>
    </location>
</feature>
<dbReference type="CDD" id="cd17574">
    <property type="entry name" value="REC_OmpR"/>
    <property type="match status" value="1"/>
</dbReference>
<dbReference type="SUPFAM" id="SSF52172">
    <property type="entry name" value="CheY-like"/>
    <property type="match status" value="1"/>
</dbReference>
<evidence type="ECO:0000256" key="12">
    <source>
        <dbReference type="PROSITE-ProRule" id="PRU00169"/>
    </source>
</evidence>
<dbReference type="PROSITE" id="PS51257">
    <property type="entry name" value="PROKAR_LIPOPROTEIN"/>
    <property type="match status" value="1"/>
</dbReference>
<dbReference type="InterPro" id="IPR003661">
    <property type="entry name" value="HisK_dim/P_dom"/>
</dbReference>
<dbReference type="GO" id="GO:0043565">
    <property type="term" value="F:sequence-specific DNA binding"/>
    <property type="evidence" value="ECO:0007669"/>
    <property type="project" value="InterPro"/>
</dbReference>
<keyword evidence="11" id="KW-0804">Transcription</keyword>
<evidence type="ECO:0000313" key="19">
    <source>
        <dbReference type="Proteomes" id="UP000306808"/>
    </source>
</evidence>
<dbReference type="InterPro" id="IPR003594">
    <property type="entry name" value="HATPase_dom"/>
</dbReference>
<dbReference type="Pfam" id="PF00512">
    <property type="entry name" value="HisKA"/>
    <property type="match status" value="1"/>
</dbReference>
<evidence type="ECO:0000256" key="10">
    <source>
        <dbReference type="ARBA" id="ARBA00023125"/>
    </source>
</evidence>
<keyword evidence="14" id="KW-0472">Membrane</keyword>
<comment type="caution">
    <text evidence="18">The sequence shown here is derived from an EMBL/GenBank/DDBJ whole genome shotgun (WGS) entry which is preliminary data.</text>
</comment>
<dbReference type="PROSITE" id="PS00041">
    <property type="entry name" value="HTH_ARAC_FAMILY_1"/>
    <property type="match status" value="1"/>
</dbReference>
<dbReference type="InterPro" id="IPR004358">
    <property type="entry name" value="Sig_transdc_His_kin-like_C"/>
</dbReference>
<evidence type="ECO:0000256" key="11">
    <source>
        <dbReference type="ARBA" id="ARBA00023163"/>
    </source>
</evidence>
<dbReference type="FunFam" id="3.30.565.10:FF:000037">
    <property type="entry name" value="Hybrid sensor histidine kinase/response regulator"/>
    <property type="match status" value="1"/>
</dbReference>
<dbReference type="SMART" id="SM00448">
    <property type="entry name" value="REC"/>
    <property type="match status" value="1"/>
</dbReference>
<feature type="modified residue" description="4-aspartylphosphate" evidence="12">
    <location>
        <position position="714"/>
    </location>
</feature>
<feature type="domain" description="Histidine kinase" evidence="16">
    <location>
        <begin position="405"/>
        <end position="620"/>
    </location>
</feature>
<dbReference type="SUPFAM" id="SSF46689">
    <property type="entry name" value="Homeodomain-like"/>
    <property type="match status" value="1"/>
</dbReference>
<evidence type="ECO:0000256" key="6">
    <source>
        <dbReference type="ARBA" id="ARBA00022777"/>
    </source>
</evidence>
<dbReference type="InterPro" id="IPR036890">
    <property type="entry name" value="HATPase_C_sf"/>
</dbReference>
<keyword evidence="5" id="KW-0547">Nucleotide-binding</keyword>
<dbReference type="PANTHER" id="PTHR43547">
    <property type="entry name" value="TWO-COMPONENT HISTIDINE KINASE"/>
    <property type="match status" value="1"/>
</dbReference>
<evidence type="ECO:0000256" key="9">
    <source>
        <dbReference type="ARBA" id="ARBA00023015"/>
    </source>
</evidence>
<dbReference type="SUPFAM" id="SSF47384">
    <property type="entry name" value="Homodimeric domain of signal transducing histidine kinase"/>
    <property type="match status" value="1"/>
</dbReference>
<dbReference type="CDD" id="cd06308">
    <property type="entry name" value="PBP1_sensor_kinase-like"/>
    <property type="match status" value="1"/>
</dbReference>
<keyword evidence="10" id="KW-0238">DNA-binding</keyword>